<gene>
    <name evidence="1" type="ORF">RF11_14470</name>
</gene>
<sequence>MKIYKIGYFCTLGESRHGYDRSAVHDNKNKHFYMVMIDYFSKFIKAVPLHSIDAKSVTSAFIDYFVYTYSIPFTCYTDQLSDFESTLIICICNDIGNTKVYKNSISSSVW</sequence>
<dbReference type="AlphaFoldDB" id="A0A0C2JL27"/>
<evidence type="ECO:0000313" key="1">
    <source>
        <dbReference type="EMBL" id="KII70093.1"/>
    </source>
</evidence>
<comment type="caution">
    <text evidence="1">The sequence shown here is derived from an EMBL/GenBank/DDBJ whole genome shotgun (WGS) entry which is preliminary data.</text>
</comment>
<protein>
    <recommendedName>
        <fullName evidence="3">Integrase catalytic domain-containing protein</fullName>
    </recommendedName>
</protein>
<evidence type="ECO:0000313" key="2">
    <source>
        <dbReference type="Proteomes" id="UP000031668"/>
    </source>
</evidence>
<name>A0A0C2JL27_THEKT</name>
<dbReference type="Proteomes" id="UP000031668">
    <property type="component" value="Unassembled WGS sequence"/>
</dbReference>
<dbReference type="GO" id="GO:0003676">
    <property type="term" value="F:nucleic acid binding"/>
    <property type="evidence" value="ECO:0007669"/>
    <property type="project" value="InterPro"/>
</dbReference>
<dbReference type="InterPro" id="IPR012337">
    <property type="entry name" value="RNaseH-like_sf"/>
</dbReference>
<dbReference type="InterPro" id="IPR036397">
    <property type="entry name" value="RNaseH_sf"/>
</dbReference>
<dbReference type="Gene3D" id="3.30.420.10">
    <property type="entry name" value="Ribonuclease H-like superfamily/Ribonuclease H"/>
    <property type="match status" value="1"/>
</dbReference>
<accession>A0A0C2JL27</accession>
<evidence type="ECO:0008006" key="3">
    <source>
        <dbReference type="Google" id="ProtNLM"/>
    </source>
</evidence>
<organism evidence="1 2">
    <name type="scientific">Thelohanellus kitauei</name>
    <name type="common">Myxosporean</name>
    <dbReference type="NCBI Taxonomy" id="669202"/>
    <lineage>
        <taxon>Eukaryota</taxon>
        <taxon>Metazoa</taxon>
        <taxon>Cnidaria</taxon>
        <taxon>Myxozoa</taxon>
        <taxon>Myxosporea</taxon>
        <taxon>Bivalvulida</taxon>
        <taxon>Platysporina</taxon>
        <taxon>Myxobolidae</taxon>
        <taxon>Thelohanellus</taxon>
    </lineage>
</organism>
<dbReference type="OrthoDB" id="1710077at2759"/>
<keyword evidence="2" id="KW-1185">Reference proteome</keyword>
<proteinExistence type="predicted"/>
<dbReference type="SUPFAM" id="SSF53098">
    <property type="entry name" value="Ribonuclease H-like"/>
    <property type="match status" value="1"/>
</dbReference>
<reference evidence="1 2" key="1">
    <citation type="journal article" date="2014" name="Genome Biol. Evol.">
        <title>The genome of the myxosporean Thelohanellus kitauei shows adaptations to nutrient acquisition within its fish host.</title>
        <authorList>
            <person name="Yang Y."/>
            <person name="Xiong J."/>
            <person name="Zhou Z."/>
            <person name="Huo F."/>
            <person name="Miao W."/>
            <person name="Ran C."/>
            <person name="Liu Y."/>
            <person name="Zhang J."/>
            <person name="Feng J."/>
            <person name="Wang M."/>
            <person name="Wang M."/>
            <person name="Wang L."/>
            <person name="Yao B."/>
        </authorList>
    </citation>
    <scope>NUCLEOTIDE SEQUENCE [LARGE SCALE GENOMIC DNA]</scope>
    <source>
        <strain evidence="1">Wuqing</strain>
    </source>
</reference>
<dbReference type="EMBL" id="JWZT01002188">
    <property type="protein sequence ID" value="KII70093.1"/>
    <property type="molecule type" value="Genomic_DNA"/>
</dbReference>